<dbReference type="Proteomes" id="UP001165041">
    <property type="component" value="Unassembled WGS sequence"/>
</dbReference>
<keyword evidence="1" id="KW-1133">Transmembrane helix</keyword>
<keyword evidence="1" id="KW-0812">Transmembrane</keyword>
<dbReference type="InterPro" id="IPR021214">
    <property type="entry name" value="DUF2568"/>
</dbReference>
<protein>
    <submittedName>
        <fullName evidence="2">Uncharacterized protein</fullName>
    </submittedName>
</protein>
<comment type="caution">
    <text evidence="2">The sequence shown here is derived from an EMBL/GenBank/DDBJ whole genome shotgun (WGS) entry which is preliminary data.</text>
</comment>
<sequence>MANGSGGGTGGLTPLDVAAFAAELAVYVAVGWWAWSLPLRRLRAHPPQEAVRPPQGPVRPPRKPVRLLFACAAVAGFALLWGWFAAPTADLPLHGAARVAFEVCWFGAGAAAALHASARRWRSV</sequence>
<dbReference type="AlphaFoldDB" id="A0A9W6Q3Z4"/>
<organism evidence="2 3">
    <name type="scientific">Kitasatospora phosalacinea</name>
    <dbReference type="NCBI Taxonomy" id="2065"/>
    <lineage>
        <taxon>Bacteria</taxon>
        <taxon>Bacillati</taxon>
        <taxon>Actinomycetota</taxon>
        <taxon>Actinomycetes</taxon>
        <taxon>Kitasatosporales</taxon>
        <taxon>Streptomycetaceae</taxon>
        <taxon>Kitasatospora</taxon>
    </lineage>
</organism>
<feature type="transmembrane region" description="Helical" evidence="1">
    <location>
        <begin position="65"/>
        <end position="84"/>
    </location>
</feature>
<keyword evidence="1" id="KW-0472">Membrane</keyword>
<feature type="transmembrane region" description="Helical" evidence="1">
    <location>
        <begin position="17"/>
        <end position="35"/>
    </location>
</feature>
<reference evidence="2" key="1">
    <citation type="submission" date="2023-02" db="EMBL/GenBank/DDBJ databases">
        <title>Kitasatospora phosalacinea NBRC 14627.</title>
        <authorList>
            <person name="Ichikawa N."/>
            <person name="Sato H."/>
            <person name="Tonouchi N."/>
        </authorList>
    </citation>
    <scope>NUCLEOTIDE SEQUENCE</scope>
    <source>
        <strain evidence="2">NBRC 14627</strain>
    </source>
</reference>
<accession>A0A9W6Q3Z4</accession>
<evidence type="ECO:0000313" key="3">
    <source>
        <dbReference type="Proteomes" id="UP001165041"/>
    </source>
</evidence>
<evidence type="ECO:0000313" key="2">
    <source>
        <dbReference type="EMBL" id="GLW69352.1"/>
    </source>
</evidence>
<dbReference type="EMBL" id="BSSA01000004">
    <property type="protein sequence ID" value="GLW69352.1"/>
    <property type="molecule type" value="Genomic_DNA"/>
</dbReference>
<dbReference type="Pfam" id="PF10823">
    <property type="entry name" value="DUF2568"/>
    <property type="match status" value="1"/>
</dbReference>
<dbReference type="RefSeq" id="WP_285735251.1">
    <property type="nucleotide sequence ID" value="NZ_BSSA01000004.1"/>
</dbReference>
<name>A0A9W6Q3Z4_9ACTN</name>
<feature type="transmembrane region" description="Helical" evidence="1">
    <location>
        <begin position="96"/>
        <end position="116"/>
    </location>
</feature>
<gene>
    <name evidence="2" type="ORF">Kpho02_16510</name>
</gene>
<proteinExistence type="predicted"/>
<evidence type="ECO:0000256" key="1">
    <source>
        <dbReference type="SAM" id="Phobius"/>
    </source>
</evidence>